<sequence length="132" mass="15081">MKTMTKVFAAALALGGAATSTGTASAHDWRGNGWGYSQQYGGGDRGNFGGACSGQRGYQLERELRFKTSRGLIDYRTAQRIQRDIDKLQWKEQHECREGDWRAVGKIQRDYARIDHWIDEAADQYRGGYWRR</sequence>
<accession>A0A512AHD6</accession>
<keyword evidence="3" id="KW-1185">Reference proteome</keyword>
<reference evidence="2 3" key="1">
    <citation type="submission" date="2019-07" db="EMBL/GenBank/DDBJ databases">
        <title>Whole genome shotgun sequence of Novosphingobium sediminis NBRC 106119.</title>
        <authorList>
            <person name="Hosoyama A."/>
            <person name="Uohara A."/>
            <person name="Ohji S."/>
            <person name="Ichikawa N."/>
        </authorList>
    </citation>
    <scope>NUCLEOTIDE SEQUENCE [LARGE SCALE GENOMIC DNA]</scope>
    <source>
        <strain evidence="2 3">NBRC 106119</strain>
    </source>
</reference>
<evidence type="ECO:0000313" key="3">
    <source>
        <dbReference type="Proteomes" id="UP000321464"/>
    </source>
</evidence>
<dbReference type="EMBL" id="BJYR01000007">
    <property type="protein sequence ID" value="GEN99103.1"/>
    <property type="molecule type" value="Genomic_DNA"/>
</dbReference>
<evidence type="ECO:0000313" key="2">
    <source>
        <dbReference type="EMBL" id="GEN99103.1"/>
    </source>
</evidence>
<dbReference type="RefSeq" id="WP_147158480.1">
    <property type="nucleotide sequence ID" value="NZ_BJYR01000007.1"/>
</dbReference>
<feature type="chain" id="PRO_5022104411" evidence="1">
    <location>
        <begin position="27"/>
        <end position="132"/>
    </location>
</feature>
<dbReference type="Proteomes" id="UP000321464">
    <property type="component" value="Unassembled WGS sequence"/>
</dbReference>
<organism evidence="2 3">
    <name type="scientific">Novosphingobium sediminis</name>
    <dbReference type="NCBI Taxonomy" id="707214"/>
    <lineage>
        <taxon>Bacteria</taxon>
        <taxon>Pseudomonadati</taxon>
        <taxon>Pseudomonadota</taxon>
        <taxon>Alphaproteobacteria</taxon>
        <taxon>Sphingomonadales</taxon>
        <taxon>Sphingomonadaceae</taxon>
        <taxon>Novosphingobium</taxon>
    </lineage>
</organism>
<evidence type="ECO:0000256" key="1">
    <source>
        <dbReference type="SAM" id="SignalP"/>
    </source>
</evidence>
<dbReference type="AlphaFoldDB" id="A0A512AHD6"/>
<dbReference type="OrthoDB" id="7510900at2"/>
<feature type="signal peptide" evidence="1">
    <location>
        <begin position="1"/>
        <end position="26"/>
    </location>
</feature>
<protein>
    <submittedName>
        <fullName evidence="2">Uncharacterized protein</fullName>
    </submittedName>
</protein>
<comment type="caution">
    <text evidence="2">The sequence shown here is derived from an EMBL/GenBank/DDBJ whole genome shotgun (WGS) entry which is preliminary data.</text>
</comment>
<gene>
    <name evidence="2" type="ORF">NSE01_09360</name>
</gene>
<name>A0A512AHD6_9SPHN</name>
<keyword evidence="1" id="KW-0732">Signal</keyword>
<proteinExistence type="predicted"/>